<evidence type="ECO:0000259" key="4">
    <source>
        <dbReference type="Pfam" id="PF18741"/>
    </source>
</evidence>
<dbReference type="InterPro" id="IPR021754">
    <property type="entry name" value="DUF3320"/>
</dbReference>
<dbReference type="Gene3D" id="3.40.50.300">
    <property type="entry name" value="P-loop containing nucleotide triphosphate hydrolases"/>
    <property type="match status" value="3"/>
</dbReference>
<dbReference type="FunFam" id="3.40.960.10:FF:000002">
    <property type="entry name" value="DNA helicase related protein"/>
    <property type="match status" value="1"/>
</dbReference>
<dbReference type="InterPro" id="IPR049468">
    <property type="entry name" value="Restrct_endonuc-II-like_dom"/>
</dbReference>
<dbReference type="Gene3D" id="3.40.960.10">
    <property type="entry name" value="VSR Endonuclease"/>
    <property type="match status" value="1"/>
</dbReference>
<evidence type="ECO:0000259" key="1">
    <source>
        <dbReference type="Pfam" id="PF11784"/>
    </source>
</evidence>
<dbReference type="Proteomes" id="UP000596176">
    <property type="component" value="Chromosome"/>
</dbReference>
<dbReference type="InterPro" id="IPR041679">
    <property type="entry name" value="DNA2/NAM7-like_C"/>
</dbReference>
<dbReference type="PANTHER" id="PTHR10887">
    <property type="entry name" value="DNA2/NAM7 HELICASE FAMILY"/>
    <property type="match status" value="1"/>
</dbReference>
<dbReference type="FunFam" id="3.40.50.300:FF:002063">
    <property type="entry name" value="DNA helicase related protein"/>
    <property type="match status" value="1"/>
</dbReference>
<accession>A0A7U0N472</accession>
<dbReference type="GeneID" id="83700159"/>
<dbReference type="Pfam" id="PF18741">
    <property type="entry name" value="MTES_1575"/>
    <property type="match status" value="1"/>
</dbReference>
<dbReference type="GO" id="GO:0004386">
    <property type="term" value="F:helicase activity"/>
    <property type="evidence" value="ECO:0007669"/>
    <property type="project" value="InterPro"/>
</dbReference>
<feature type="domain" description="Restriction endonuclease type II-like" evidence="4">
    <location>
        <begin position="1529"/>
        <end position="1626"/>
    </location>
</feature>
<dbReference type="InterPro" id="IPR025103">
    <property type="entry name" value="DUF4011"/>
</dbReference>
<feature type="domain" description="DNA2/NAM7 helicase-like C-terminal" evidence="3">
    <location>
        <begin position="1298"/>
        <end position="1483"/>
    </location>
</feature>
<sequence length="1858" mass="209138">MNDNEDSLFKNNGLSLQQKLERARTELLDLSARNKLLNIPKSKTAKLLEITDERSTEIYRLLVKENKVLTFLPGRAGKKGELIDADSVEQDADDVLIDERLLVFDDDVDPSAIRTEHQDTKLQTRLTPQGLQKRLLDLYHDSKTLEEEQGVNILYLTLGSLKWIDPNNKENIRHAPLILIPVSLERGTVGERFKLRARQDEIIENLSLEAYLQRTHEIILPKINTEEELDLSRYIDEIAQSVQIKPDWSVQENDINLGFFSFAKFLMYRDLDPDNWPENDSITDQPLIQSLMVDGFDETDENLSDDTPIDPFISPKDMLHIMDSDTSQTLAIHNVRQGKNLIIQGPPGTGKSQTIANIIASAVADGKTVLFVAEKMAALEVVKRRLDHAGVGDACLELHSNKTNKKIFLEELKRVWELGSPRGEFPDTLVENLTDARDKLNEHPARLHKIYHPSTFSPYQVMGHLVRLRQLGQAPTDFSLEKFEDWNANDLGKRLDLVKEIADRIRDIGLPAHHPWNGVGLEQILPMDLEKLIPRLQEIKENVVRVTNDVASLSSELAVTTMPEMFSSIVKLVEVAECINKAPDLSAKALTSSAWQSDIPAIKKLITLGKEYQRNRLNLELVIAPDKIETPVTELEDALAKLPRDFHVNGFSAASFLSKPLAKLRLDATRLHEELGTQEGCYTVQEIERLIALGERIAAAPNASPDAFIASVWDHGVEKAAELVESIASFRTTSESIESKINEIAWSTDVVEARNLLASHTGIFRYLNGNWRKAKALVGSLLRDRSQPIDQQVILLDKLIKVQSERKKIQEGKDFGHSAFGSDWRGEKSDSASLMALVEWMRTLRGVGSEARLLASRLVDREGVKLRAQQLNQLLQQARPQLDILWDAFGLSSEEHFANQISITRVSLVFIEQKIQNLIEIDEKCAHVMIKPPERIDERCQLVTQMIELQKLIDELRTEAPLAESAFDGQWRELSSDWEVLGQACYWLEGNSALRFVAAKLTNKAETTQIARETYQFGQRIVNELEEISKELKGSIEILFRSSSNELKMSVVFEKLQAWVLNSEQLSKWVAYQHRVTQARKYGLSEVVEKLASGELSVDSSISAVERTYFESLLKIMAHEEPELVRFDGELHSRQVTGFAELDLKRIKAASLEVVRAHHRQIPSKTGGVGPVGILRSEMVKKRGHLPIRQLMLKAGVAVQALKPVMMMSPLSVAQFLIPGKQKFDLLVMDEASQIQPVDAIGAIARCKQVVVVGDERQLPPTRFFAKMTESSANDDDDEVSQVSDIESVLGLFVARGLPQRMLRWHYRSRHQSLIAVSNSQFYENKLFIVPSPYTQEAGMGLQFNHIPDGVFESGGKGTNTVEAKAVAKAIMEHARKYPEHSLGVATFSVSQRKAIQDELELLRRLNPDSEEFFNAHASEPFFVKNLENVQGDERDVIMISVGYARNAQGYMAMRFGPLGAEGGERRLNVLISRAKRRCEVFASITDEDIDLERAKGKGVFAFKLFLQYARTGRISLAQRSEREMDSVFEEQVADALQKAGYQVHPQVGIAGFFIDLAIADPDMPGRYLIGIECDGRAYHSSRSARERDRLRQAVLEDHGWIIHRIWSTDWFHRPEEQLERTLKAIESAKIELSERTEQSRQRTRAVPVEIVTVDRGPVVEIGLVDSDASNESEIAYVEATPVANMSYELHETPSGILSEMVRQIVEVESPIHASEITTRLRTAWGLQRAGARIEGVVSRAINLACNKDDITQDGQFLIHKNSKVMLRNRQNVQSPGLRKSEMLPPQEIAIGITQVVKNNLGATDDEIIISISRSLGFKATSGTLRKVISDVIEKLIIKGLILREGTLIVETKETITE</sequence>
<dbReference type="SUPFAM" id="SSF52980">
    <property type="entry name" value="Restriction endonuclease-like"/>
    <property type="match status" value="1"/>
</dbReference>
<reference evidence="5 6" key="1">
    <citation type="submission" date="2021-01" db="EMBL/GenBank/DDBJ databases">
        <title>Chromosome sequence of Serratia proteamaculans strain 94 rif-r, isolated from spoiled beef.</title>
        <authorList>
            <person name="Zaytseva Y.V."/>
            <person name="Iablokov S.N."/>
            <person name="Klyukina A."/>
        </authorList>
    </citation>
    <scope>NUCLEOTIDE SEQUENCE [LARGE SCALE GENOMIC DNA]</scope>
    <source>
        <strain evidence="5 6">94 rif-r</strain>
    </source>
</reference>
<evidence type="ECO:0000259" key="2">
    <source>
        <dbReference type="Pfam" id="PF13086"/>
    </source>
</evidence>
<feature type="domain" description="DNA2/NAM7 helicase helicase" evidence="2">
    <location>
        <begin position="1222"/>
        <end position="1262"/>
    </location>
</feature>
<dbReference type="InterPro" id="IPR027417">
    <property type="entry name" value="P-loop_NTPase"/>
</dbReference>
<dbReference type="InterPro" id="IPR047187">
    <property type="entry name" value="SF1_C_Upf1"/>
</dbReference>
<gene>
    <name evidence="5" type="ORF">JKX24_18730</name>
</gene>
<dbReference type="EMBL" id="CP068391">
    <property type="protein sequence ID" value="QQX52211.1"/>
    <property type="molecule type" value="Genomic_DNA"/>
</dbReference>
<dbReference type="RefSeq" id="WP_207978165.1">
    <property type="nucleotide sequence ID" value="NZ_CP068391.1"/>
</dbReference>
<dbReference type="Pfam" id="PF13087">
    <property type="entry name" value="AAA_12"/>
    <property type="match status" value="1"/>
</dbReference>
<dbReference type="CDD" id="cd18808">
    <property type="entry name" value="SF1_C_Upf1"/>
    <property type="match status" value="1"/>
</dbReference>
<evidence type="ECO:0000259" key="3">
    <source>
        <dbReference type="Pfam" id="PF13087"/>
    </source>
</evidence>
<dbReference type="InterPro" id="IPR011335">
    <property type="entry name" value="Restrct_endonuc-II-like"/>
</dbReference>
<dbReference type="Pfam" id="PF11784">
    <property type="entry name" value="DUF3320"/>
    <property type="match status" value="1"/>
</dbReference>
<proteinExistence type="predicted"/>
<dbReference type="InterPro" id="IPR041677">
    <property type="entry name" value="DNA2/NAM7_AAA_11"/>
</dbReference>
<evidence type="ECO:0000313" key="6">
    <source>
        <dbReference type="Proteomes" id="UP000596176"/>
    </source>
</evidence>
<dbReference type="Pfam" id="PF13086">
    <property type="entry name" value="AAA_11"/>
    <property type="match status" value="2"/>
</dbReference>
<evidence type="ECO:0000313" key="5">
    <source>
        <dbReference type="EMBL" id="QQX52211.1"/>
    </source>
</evidence>
<protein>
    <submittedName>
        <fullName evidence="5">DUF3320 domain-containing protein</fullName>
    </submittedName>
</protein>
<dbReference type="SUPFAM" id="SSF52540">
    <property type="entry name" value="P-loop containing nucleoside triphosphate hydrolases"/>
    <property type="match status" value="1"/>
</dbReference>
<feature type="domain" description="DNA2/NAM7 helicase helicase" evidence="2">
    <location>
        <begin position="324"/>
        <end position="388"/>
    </location>
</feature>
<dbReference type="PANTHER" id="PTHR10887:SF530">
    <property type="entry name" value="SUPERFAMILY I DNA HELICASES"/>
    <property type="match status" value="1"/>
</dbReference>
<organism evidence="5 6">
    <name type="scientific">Serratia proteamaculans</name>
    <dbReference type="NCBI Taxonomy" id="28151"/>
    <lineage>
        <taxon>Bacteria</taxon>
        <taxon>Pseudomonadati</taxon>
        <taxon>Pseudomonadota</taxon>
        <taxon>Gammaproteobacteria</taxon>
        <taxon>Enterobacterales</taxon>
        <taxon>Yersiniaceae</taxon>
        <taxon>Serratia</taxon>
    </lineage>
</organism>
<feature type="domain" description="DUF3320" evidence="1">
    <location>
        <begin position="1689"/>
        <end position="1735"/>
    </location>
</feature>
<name>A0A7U0N472_SERPR</name>
<dbReference type="Pfam" id="PF13195">
    <property type="entry name" value="DUF4011"/>
    <property type="match status" value="1"/>
</dbReference>
<dbReference type="InterPro" id="IPR045055">
    <property type="entry name" value="DNA2/NAM7-like"/>
</dbReference>